<feature type="signal peptide" evidence="1">
    <location>
        <begin position="1"/>
        <end position="21"/>
    </location>
</feature>
<name>A0ABQ6MR30_9STRA</name>
<keyword evidence="1" id="KW-0732">Signal</keyword>
<dbReference type="EMBL" id="BRYB01000468">
    <property type="protein sequence ID" value="GMI30498.1"/>
    <property type="molecule type" value="Genomic_DNA"/>
</dbReference>
<sequence>MLPPLYLLLLLPLLLLPPSSPLSPPVPRRAFLAPRFLAALPLATLLPLPSPALPNQVSPPPSVAEARAQFQAASKTLDTLLSDYPSISAKGGDEIRRYLGTVGTSSPLFGFPRLVRALQDSASDPIEFTEASSDFLRLLSAADGQAYSSMFVEFSAAKGTTQDYYGRALEEIEGMKTYMVLMEKEL</sequence>
<keyword evidence="3" id="KW-1185">Reference proteome</keyword>
<comment type="caution">
    <text evidence="2">The sequence shown here is derived from an EMBL/GenBank/DDBJ whole genome shotgun (WGS) entry which is preliminary data.</text>
</comment>
<dbReference type="Proteomes" id="UP001165060">
    <property type="component" value="Unassembled WGS sequence"/>
</dbReference>
<proteinExistence type="predicted"/>
<accession>A0ABQ6MR30</accession>
<organism evidence="2 3">
    <name type="scientific">Tetraparma gracilis</name>
    <dbReference type="NCBI Taxonomy" id="2962635"/>
    <lineage>
        <taxon>Eukaryota</taxon>
        <taxon>Sar</taxon>
        <taxon>Stramenopiles</taxon>
        <taxon>Ochrophyta</taxon>
        <taxon>Bolidophyceae</taxon>
        <taxon>Parmales</taxon>
        <taxon>Triparmaceae</taxon>
        <taxon>Tetraparma</taxon>
    </lineage>
</organism>
<feature type="chain" id="PRO_5045710168" evidence="1">
    <location>
        <begin position="22"/>
        <end position="186"/>
    </location>
</feature>
<evidence type="ECO:0000256" key="1">
    <source>
        <dbReference type="SAM" id="SignalP"/>
    </source>
</evidence>
<gene>
    <name evidence="2" type="ORF">TeGR_g5159</name>
</gene>
<evidence type="ECO:0000313" key="2">
    <source>
        <dbReference type="EMBL" id="GMI30498.1"/>
    </source>
</evidence>
<evidence type="ECO:0000313" key="3">
    <source>
        <dbReference type="Proteomes" id="UP001165060"/>
    </source>
</evidence>
<protein>
    <submittedName>
        <fullName evidence="2">Uncharacterized protein</fullName>
    </submittedName>
</protein>
<reference evidence="2 3" key="1">
    <citation type="journal article" date="2023" name="Commun. Biol.">
        <title>Genome analysis of Parmales, the sister group of diatoms, reveals the evolutionary specialization of diatoms from phago-mixotrophs to photoautotrophs.</title>
        <authorList>
            <person name="Ban H."/>
            <person name="Sato S."/>
            <person name="Yoshikawa S."/>
            <person name="Yamada K."/>
            <person name="Nakamura Y."/>
            <person name="Ichinomiya M."/>
            <person name="Sato N."/>
            <person name="Blanc-Mathieu R."/>
            <person name="Endo H."/>
            <person name="Kuwata A."/>
            <person name="Ogata H."/>
        </authorList>
    </citation>
    <scope>NUCLEOTIDE SEQUENCE [LARGE SCALE GENOMIC DNA]</scope>
</reference>